<evidence type="ECO:0000313" key="7">
    <source>
        <dbReference type="Proteomes" id="UP000663829"/>
    </source>
</evidence>
<evidence type="ECO:0000313" key="6">
    <source>
        <dbReference type="EMBL" id="CAF4172689.1"/>
    </source>
</evidence>
<comment type="caution">
    <text evidence="1">The sequence shown here is derived from an EMBL/GenBank/DDBJ whole genome shotgun (WGS) entry which is preliminary data.</text>
</comment>
<gene>
    <name evidence="1" type="ORF">GPM918_LOCUS24589</name>
    <name evidence="2" type="ORF">GPM918_LOCUS24590</name>
    <name evidence="3" type="ORF">OVA965_LOCUS31325</name>
    <name evidence="4" type="ORF">SRO942_LOCUS24592</name>
    <name evidence="5" type="ORF">SRO942_LOCUS24593</name>
    <name evidence="6" type="ORF">TMI583_LOCUS32149</name>
</gene>
<sequence>MCQSHKDEHNRILSEDHHKFIDEINNKKLYLNKLKTSEISKLDNYQLLEEWKQAKLDKLDKIYKKEVNNVELSYNNDEFDKLKMKCMNDIDNTLQRESTMTSKDLQAFIIELNSSIDQLELIMQRNSLNRMEQNNNIKNRLENALNRNNYKEFIFNVNFVKFRQIAASHEHILIDDEQKLLLFDKTGSTTVIPWNKQENGFIRDMVWSSYLNKFIILGVHLLFTFDCSTMIIENIRYFPRLNFMTIHNQDILLNFDNGKYLEYWQLSGRWKFVQSWTKLQLGYKNTDVIYKMSISGVRVAMNSTCNEGRFIIDIFDFSSMNWLYCINDDNYNIRLLTNIHHNKWLCINDKTKRFYCTVKNNLFEIKYNQNVIHSLYQVALFNEKYFIILGYEPENKAKLLLYNIEGN</sequence>
<organism evidence="1 7">
    <name type="scientific">Didymodactylos carnosus</name>
    <dbReference type="NCBI Taxonomy" id="1234261"/>
    <lineage>
        <taxon>Eukaryota</taxon>
        <taxon>Metazoa</taxon>
        <taxon>Spiralia</taxon>
        <taxon>Gnathifera</taxon>
        <taxon>Rotifera</taxon>
        <taxon>Eurotatoria</taxon>
        <taxon>Bdelloidea</taxon>
        <taxon>Philodinida</taxon>
        <taxon>Philodinidae</taxon>
        <taxon>Didymodactylos</taxon>
    </lineage>
</organism>
<dbReference type="EMBL" id="CAJOBC010009230">
    <property type="protein sequence ID" value="CAF3982504.1"/>
    <property type="molecule type" value="Genomic_DNA"/>
</dbReference>
<dbReference type="AlphaFoldDB" id="A0A814XQH5"/>
<dbReference type="Proteomes" id="UP000681722">
    <property type="component" value="Unassembled WGS sequence"/>
</dbReference>
<dbReference type="Proteomes" id="UP000677228">
    <property type="component" value="Unassembled WGS sequence"/>
</dbReference>
<keyword evidence="7" id="KW-1185">Reference proteome</keyword>
<evidence type="ECO:0000313" key="5">
    <source>
        <dbReference type="EMBL" id="CAF3982522.1"/>
    </source>
</evidence>
<dbReference type="EMBL" id="CAJNOQ010009227">
    <property type="protein sequence ID" value="CAF1218992.1"/>
    <property type="molecule type" value="Genomic_DNA"/>
</dbReference>
<protein>
    <submittedName>
        <fullName evidence="1">Uncharacterized protein</fullName>
    </submittedName>
</protein>
<dbReference type="Proteomes" id="UP000663829">
    <property type="component" value="Unassembled WGS sequence"/>
</dbReference>
<evidence type="ECO:0000313" key="2">
    <source>
        <dbReference type="EMBL" id="CAF1219014.1"/>
    </source>
</evidence>
<dbReference type="EMBL" id="CAJNOK010023451">
    <property type="protein sequence ID" value="CAF1362957.1"/>
    <property type="molecule type" value="Genomic_DNA"/>
</dbReference>
<proteinExistence type="predicted"/>
<evidence type="ECO:0000313" key="4">
    <source>
        <dbReference type="EMBL" id="CAF3982504.1"/>
    </source>
</evidence>
<dbReference type="EMBL" id="CAJOBA010045105">
    <property type="protein sequence ID" value="CAF4172689.1"/>
    <property type="molecule type" value="Genomic_DNA"/>
</dbReference>
<dbReference type="EMBL" id="CAJNOQ010009227">
    <property type="protein sequence ID" value="CAF1219014.1"/>
    <property type="molecule type" value="Genomic_DNA"/>
</dbReference>
<name>A0A814XQH5_9BILA</name>
<evidence type="ECO:0000313" key="3">
    <source>
        <dbReference type="EMBL" id="CAF1362957.1"/>
    </source>
</evidence>
<dbReference type="OrthoDB" id="10015353at2759"/>
<evidence type="ECO:0000313" key="1">
    <source>
        <dbReference type="EMBL" id="CAF1218992.1"/>
    </source>
</evidence>
<accession>A0A814XQH5</accession>
<dbReference type="EMBL" id="CAJOBC010009230">
    <property type="protein sequence ID" value="CAF3982522.1"/>
    <property type="molecule type" value="Genomic_DNA"/>
</dbReference>
<reference evidence="1" key="1">
    <citation type="submission" date="2021-02" db="EMBL/GenBank/DDBJ databases">
        <authorList>
            <person name="Nowell W R."/>
        </authorList>
    </citation>
    <scope>NUCLEOTIDE SEQUENCE</scope>
</reference>
<dbReference type="Proteomes" id="UP000682733">
    <property type="component" value="Unassembled WGS sequence"/>
</dbReference>